<dbReference type="GO" id="GO:0009313">
    <property type="term" value="P:oligosaccharide catabolic process"/>
    <property type="evidence" value="ECO:0007669"/>
    <property type="project" value="TreeGrafter"/>
</dbReference>
<dbReference type="Gene3D" id="3.20.20.80">
    <property type="entry name" value="Glycosidases"/>
    <property type="match status" value="1"/>
</dbReference>
<sequence>MYTFTIIIILISIAISFSSVNAAFCNDPTKNQNLPLQCRTAPACGSILSPPPINYDLKKVWSYIIAPNVDFYNNLTRKDTLLLQSNSIILTDFATWTDKNALALLICVAHLNGAQVHHWVGFDCGAKVNGVFTYPCQAYMANNGYVADVGLVSSMGADGFNIDFEGSSTFVPPNTFKNQWMKTIYNYTKWINYYVVSTAVPCHYDQNQWNTDYSDYFFAMCYDMGGNDGMIRSNSPYDTVRNGITTWKAYVNKPGKIVVGLPLYSYFANCGPMDYGLYGTTCNYNPASYPNGLPSIGLNGIYNAIGTAYLVGDGITSNSRTPYVNLMASNDAISQYQYQSPSSIYQKVLGLGVGGAGFFRVDLLTGLPLSVIKAYYVSAQSL</sequence>
<dbReference type="InterPro" id="IPR051887">
    <property type="entry name" value="GH18_Domain-Containing"/>
</dbReference>
<dbReference type="Pfam" id="PF00704">
    <property type="entry name" value="Glyco_hydro_18"/>
    <property type="match status" value="1"/>
</dbReference>
<feature type="chain" id="PRO_5003313494" description="GH18 domain-containing protein" evidence="3">
    <location>
        <begin position="23"/>
        <end position="382"/>
    </location>
</feature>
<dbReference type="STRING" id="1054147.F4Q0S8"/>
<keyword evidence="1" id="KW-0378">Hydrolase</keyword>
<evidence type="ECO:0000256" key="1">
    <source>
        <dbReference type="ARBA" id="ARBA00022801"/>
    </source>
</evidence>
<evidence type="ECO:0000256" key="2">
    <source>
        <dbReference type="ARBA" id="ARBA00023295"/>
    </source>
</evidence>
<dbReference type="OrthoDB" id="73875at2759"/>
<dbReference type="InterPro" id="IPR001223">
    <property type="entry name" value="Glyco_hydro18_cat"/>
</dbReference>
<proteinExistence type="predicted"/>
<organism evidence="5 6">
    <name type="scientific">Cavenderia fasciculata</name>
    <name type="common">Slime mold</name>
    <name type="synonym">Dictyostelium fasciculatum</name>
    <dbReference type="NCBI Taxonomy" id="261658"/>
    <lineage>
        <taxon>Eukaryota</taxon>
        <taxon>Amoebozoa</taxon>
        <taxon>Evosea</taxon>
        <taxon>Eumycetozoa</taxon>
        <taxon>Dictyostelia</taxon>
        <taxon>Acytosteliales</taxon>
        <taxon>Cavenderiaceae</taxon>
        <taxon>Cavenderia</taxon>
    </lineage>
</organism>
<dbReference type="InterPro" id="IPR017853">
    <property type="entry name" value="GH"/>
</dbReference>
<evidence type="ECO:0000313" key="5">
    <source>
        <dbReference type="EMBL" id="EGG18429.1"/>
    </source>
</evidence>
<feature type="domain" description="GH18" evidence="4">
    <location>
        <begin position="151"/>
        <end position="362"/>
    </location>
</feature>
<keyword evidence="2" id="KW-0326">Glycosidase</keyword>
<dbReference type="GeneID" id="14870376"/>
<dbReference type="EMBL" id="GL883018">
    <property type="protein sequence ID" value="EGG18429.1"/>
    <property type="molecule type" value="Genomic_DNA"/>
</dbReference>
<dbReference type="GO" id="GO:0016798">
    <property type="term" value="F:hydrolase activity, acting on glycosyl bonds"/>
    <property type="evidence" value="ECO:0007669"/>
    <property type="project" value="UniProtKB-KW"/>
</dbReference>
<protein>
    <recommendedName>
        <fullName evidence="4">GH18 domain-containing protein</fullName>
    </recommendedName>
</protein>
<accession>F4Q0S8</accession>
<dbReference type="PANTHER" id="PTHR46290:SF1">
    <property type="entry name" value="DI-N-ACETYLCHITOBIASE"/>
    <property type="match status" value="1"/>
</dbReference>
<evidence type="ECO:0000313" key="6">
    <source>
        <dbReference type="Proteomes" id="UP000007797"/>
    </source>
</evidence>
<dbReference type="OMA" id="QAYMANN"/>
<dbReference type="GO" id="GO:0005615">
    <property type="term" value="C:extracellular space"/>
    <property type="evidence" value="ECO:0007669"/>
    <property type="project" value="TreeGrafter"/>
</dbReference>
<feature type="signal peptide" evidence="3">
    <location>
        <begin position="1"/>
        <end position="22"/>
    </location>
</feature>
<dbReference type="Proteomes" id="UP000007797">
    <property type="component" value="Unassembled WGS sequence"/>
</dbReference>
<dbReference type="SUPFAM" id="SSF51445">
    <property type="entry name" value="(Trans)glycosidases"/>
    <property type="match status" value="1"/>
</dbReference>
<keyword evidence="3" id="KW-0732">Signal</keyword>
<dbReference type="AlphaFoldDB" id="F4Q0S8"/>
<evidence type="ECO:0000259" key="4">
    <source>
        <dbReference type="Pfam" id="PF00704"/>
    </source>
</evidence>
<reference evidence="6" key="1">
    <citation type="journal article" date="2011" name="Genome Res.">
        <title>Phylogeny-wide analysis of social amoeba genomes highlights ancient origins for complex intercellular communication.</title>
        <authorList>
            <person name="Heidel A.J."/>
            <person name="Lawal H.M."/>
            <person name="Felder M."/>
            <person name="Schilde C."/>
            <person name="Helps N.R."/>
            <person name="Tunggal B."/>
            <person name="Rivero F."/>
            <person name="John U."/>
            <person name="Schleicher M."/>
            <person name="Eichinger L."/>
            <person name="Platzer M."/>
            <person name="Noegel A.A."/>
            <person name="Schaap P."/>
            <person name="Gloeckner G."/>
        </authorList>
    </citation>
    <scope>NUCLEOTIDE SEQUENCE [LARGE SCALE GENOMIC DNA]</scope>
    <source>
        <strain evidence="6">SH3</strain>
    </source>
</reference>
<evidence type="ECO:0000256" key="3">
    <source>
        <dbReference type="SAM" id="SignalP"/>
    </source>
</evidence>
<dbReference type="RefSeq" id="XP_004366333.1">
    <property type="nucleotide sequence ID" value="XM_004366276.1"/>
</dbReference>
<name>F4Q0S8_CACFS</name>
<keyword evidence="6" id="KW-1185">Reference proteome</keyword>
<dbReference type="KEGG" id="dfa:DFA_03923"/>
<dbReference type="PANTHER" id="PTHR46290">
    <property type="entry name" value="DI-N-ACETYLCHITOBIASE"/>
    <property type="match status" value="1"/>
</dbReference>
<gene>
    <name evidence="5" type="ORF">DFA_03923</name>
</gene>